<sequence>MAMTDADGDGGDIEAVEPSGTVESASPTPSTELARRPAGAVDLPEHGRHRPSARDTVRAATGVAKVAVTAAGAVTAWSVDTALGVGAAVVRGSIAGTPTREVLADAEAEFKGAVRKALGISAAPATSRDTEVPTLREQGAALLKLSASTHADAAEIHPAFARMLADLTPDEARILRFLHLDGPQPSIDIRTGRPRGLGAERVVSGLNLIGDHAGLRFPNRIQQYLPNLRRLGLIDVAHEPVGNPNRYQILEAQSPVREVLKRSGFGTKVYYRSIVLTGFGADFVQTCLPVVVPEGRASGTS</sequence>
<dbReference type="Pfam" id="PF14337">
    <property type="entry name" value="Abi_alpha"/>
    <property type="match status" value="1"/>
</dbReference>
<dbReference type="InterPro" id="IPR025506">
    <property type="entry name" value="Abi_alpha"/>
</dbReference>
<feature type="region of interest" description="Disordered" evidence="1">
    <location>
        <begin position="1"/>
        <end position="57"/>
    </location>
</feature>
<organism evidence="2 3">
    <name type="scientific">Nocardia aurea</name>
    <dbReference type="NCBI Taxonomy" id="2144174"/>
    <lineage>
        <taxon>Bacteria</taxon>
        <taxon>Bacillati</taxon>
        <taxon>Actinomycetota</taxon>
        <taxon>Actinomycetes</taxon>
        <taxon>Mycobacteriales</taxon>
        <taxon>Nocardiaceae</taxon>
        <taxon>Nocardia</taxon>
    </lineage>
</organism>
<evidence type="ECO:0000313" key="2">
    <source>
        <dbReference type="EMBL" id="MEV0709662.1"/>
    </source>
</evidence>
<protein>
    <submittedName>
        <fullName evidence="2">Abi-alpha family protein</fullName>
    </submittedName>
</protein>
<dbReference type="Proteomes" id="UP001551695">
    <property type="component" value="Unassembled WGS sequence"/>
</dbReference>
<reference evidence="2 3" key="1">
    <citation type="submission" date="2024-06" db="EMBL/GenBank/DDBJ databases">
        <title>The Natural Products Discovery Center: Release of the First 8490 Sequenced Strains for Exploring Actinobacteria Biosynthetic Diversity.</title>
        <authorList>
            <person name="Kalkreuter E."/>
            <person name="Kautsar S.A."/>
            <person name="Yang D."/>
            <person name="Bader C.D."/>
            <person name="Teijaro C.N."/>
            <person name="Fluegel L."/>
            <person name="Davis C.M."/>
            <person name="Simpson J.R."/>
            <person name="Lauterbach L."/>
            <person name="Steele A.D."/>
            <person name="Gui C."/>
            <person name="Meng S."/>
            <person name="Li G."/>
            <person name="Viehrig K."/>
            <person name="Ye F."/>
            <person name="Su P."/>
            <person name="Kiefer A.F."/>
            <person name="Nichols A."/>
            <person name="Cepeda A.J."/>
            <person name="Yan W."/>
            <person name="Fan B."/>
            <person name="Jiang Y."/>
            <person name="Adhikari A."/>
            <person name="Zheng C.-J."/>
            <person name="Schuster L."/>
            <person name="Cowan T.M."/>
            <person name="Smanski M.J."/>
            <person name="Chevrette M.G."/>
            <person name="De Carvalho L.P.S."/>
            <person name="Shen B."/>
        </authorList>
    </citation>
    <scope>NUCLEOTIDE SEQUENCE [LARGE SCALE GENOMIC DNA]</scope>
    <source>
        <strain evidence="2 3">NPDC050403</strain>
    </source>
</reference>
<dbReference type="Gene3D" id="3.30.110.190">
    <property type="match status" value="1"/>
</dbReference>
<dbReference type="EMBL" id="JBFAKC010000008">
    <property type="protein sequence ID" value="MEV0709662.1"/>
    <property type="molecule type" value="Genomic_DNA"/>
</dbReference>
<keyword evidence="3" id="KW-1185">Reference proteome</keyword>
<feature type="compositionally biased region" description="Polar residues" evidence="1">
    <location>
        <begin position="21"/>
        <end position="31"/>
    </location>
</feature>
<proteinExistence type="predicted"/>
<feature type="compositionally biased region" description="Acidic residues" evidence="1">
    <location>
        <begin position="1"/>
        <end position="15"/>
    </location>
</feature>
<name>A0ABV3FW57_9NOCA</name>
<evidence type="ECO:0000313" key="3">
    <source>
        <dbReference type="Proteomes" id="UP001551695"/>
    </source>
</evidence>
<accession>A0ABV3FW57</accession>
<comment type="caution">
    <text evidence="2">The sequence shown here is derived from an EMBL/GenBank/DDBJ whole genome shotgun (WGS) entry which is preliminary data.</text>
</comment>
<dbReference type="RefSeq" id="WP_355089894.1">
    <property type="nucleotide sequence ID" value="NZ_JBEXKW010000084.1"/>
</dbReference>
<evidence type="ECO:0000256" key="1">
    <source>
        <dbReference type="SAM" id="MobiDB-lite"/>
    </source>
</evidence>
<gene>
    <name evidence="2" type="ORF">AB0I48_19035</name>
</gene>